<keyword evidence="1" id="KW-0812">Transmembrane</keyword>
<dbReference type="Proteomes" id="UP001596109">
    <property type="component" value="Unassembled WGS sequence"/>
</dbReference>
<dbReference type="RefSeq" id="WP_381432038.1">
    <property type="nucleotide sequence ID" value="NZ_JBHSNO010000005.1"/>
</dbReference>
<organism evidence="2 3">
    <name type="scientific">Sporosarcina soli</name>
    <dbReference type="NCBI Taxonomy" id="334736"/>
    <lineage>
        <taxon>Bacteria</taxon>
        <taxon>Bacillati</taxon>
        <taxon>Bacillota</taxon>
        <taxon>Bacilli</taxon>
        <taxon>Bacillales</taxon>
        <taxon>Caryophanaceae</taxon>
        <taxon>Sporosarcina</taxon>
    </lineage>
</organism>
<keyword evidence="3" id="KW-1185">Reference proteome</keyword>
<reference evidence="3" key="1">
    <citation type="journal article" date="2019" name="Int. J. Syst. Evol. Microbiol.">
        <title>The Global Catalogue of Microorganisms (GCM) 10K type strain sequencing project: providing services to taxonomists for standard genome sequencing and annotation.</title>
        <authorList>
            <consortium name="The Broad Institute Genomics Platform"/>
            <consortium name="The Broad Institute Genome Sequencing Center for Infectious Disease"/>
            <person name="Wu L."/>
            <person name="Ma J."/>
        </authorList>
    </citation>
    <scope>NUCLEOTIDE SEQUENCE [LARGE SCALE GENOMIC DNA]</scope>
    <source>
        <strain evidence="3">CGMCC 4.1434</strain>
    </source>
</reference>
<accession>A0ABW0TIQ6</accession>
<sequence>MDIWTVPLIFVILLILLIGLLSIRKWRNMDPVVHGKDSPVPEAVEEHPYTLNPIFWVILVATFFIGIVIFYYATSFY</sequence>
<protein>
    <recommendedName>
        <fullName evidence="4">Short-chain dehydrogenase</fullName>
    </recommendedName>
</protein>
<proteinExistence type="predicted"/>
<keyword evidence="1" id="KW-0472">Membrane</keyword>
<evidence type="ECO:0000256" key="1">
    <source>
        <dbReference type="SAM" id="Phobius"/>
    </source>
</evidence>
<comment type="caution">
    <text evidence="2">The sequence shown here is derived from an EMBL/GenBank/DDBJ whole genome shotgun (WGS) entry which is preliminary data.</text>
</comment>
<feature type="transmembrane region" description="Helical" evidence="1">
    <location>
        <begin position="6"/>
        <end position="23"/>
    </location>
</feature>
<evidence type="ECO:0008006" key="4">
    <source>
        <dbReference type="Google" id="ProtNLM"/>
    </source>
</evidence>
<dbReference type="EMBL" id="JBHSNO010000005">
    <property type="protein sequence ID" value="MFC5588606.1"/>
    <property type="molecule type" value="Genomic_DNA"/>
</dbReference>
<evidence type="ECO:0000313" key="3">
    <source>
        <dbReference type="Proteomes" id="UP001596109"/>
    </source>
</evidence>
<gene>
    <name evidence="2" type="ORF">ACFPRA_06895</name>
</gene>
<feature type="transmembrane region" description="Helical" evidence="1">
    <location>
        <begin position="54"/>
        <end position="73"/>
    </location>
</feature>
<name>A0ABW0TIQ6_9BACL</name>
<evidence type="ECO:0000313" key="2">
    <source>
        <dbReference type="EMBL" id="MFC5588606.1"/>
    </source>
</evidence>
<keyword evidence="1" id="KW-1133">Transmembrane helix</keyword>